<dbReference type="InterPro" id="IPR027574">
    <property type="entry name" value="Thiaminase_II"/>
</dbReference>
<dbReference type="Pfam" id="PF03070">
    <property type="entry name" value="TENA_THI-4"/>
    <property type="match status" value="1"/>
</dbReference>
<accession>A3DKK7</accession>
<dbReference type="InterPro" id="IPR004305">
    <property type="entry name" value="Thiaminase-2/PQQC"/>
</dbReference>
<dbReference type="HOGENOM" id="CLU_077537_3_0_2"/>
<dbReference type="KEGG" id="smr:Smar_0054"/>
<dbReference type="GO" id="GO:0006772">
    <property type="term" value="P:thiamine metabolic process"/>
    <property type="evidence" value="ECO:0007669"/>
    <property type="project" value="InterPro"/>
</dbReference>
<dbReference type="PANTHER" id="PTHR43198:SF2">
    <property type="entry name" value="SI:CH1073-67J19.1-RELATED"/>
    <property type="match status" value="1"/>
</dbReference>
<sequence>MQITQRLREEASSIWNKIFKHPFVVELFKGSLPIEKFRYYVIQDYNFLIGMTKAFSLLASKAYDYELLREALSLAYSDATIEMDNYLKLLDKLDLTIEDVLNTEPAPTNTAYVNHILSTCSLGTSIECLVSTLPCFWTYMEIPRVNNDLIMENKNPIYIEWINTYRSKEYIELTTKLINLVDKYAEHIDYNKLKRIFILSSRYEYMFWDMAYNMEKWPV</sequence>
<protein>
    <submittedName>
        <fullName evidence="2">Transcriptional activator, TenA family</fullName>
    </submittedName>
</protein>
<keyword evidence="3" id="KW-1185">Reference proteome</keyword>
<dbReference type="InterPro" id="IPR050967">
    <property type="entry name" value="Thiamine_Salvage_TenA"/>
</dbReference>
<evidence type="ECO:0000313" key="3">
    <source>
        <dbReference type="Proteomes" id="UP000000254"/>
    </source>
</evidence>
<evidence type="ECO:0000313" key="2">
    <source>
        <dbReference type="EMBL" id="ABN69167.1"/>
    </source>
</evidence>
<dbReference type="InterPro" id="IPR016084">
    <property type="entry name" value="Haem_Oase-like_multi-hlx"/>
</dbReference>
<name>A3DKK7_STAMF</name>
<gene>
    <name evidence="2" type="ordered locus">Smar_0054</name>
</gene>
<dbReference type="PANTHER" id="PTHR43198">
    <property type="entry name" value="BIFUNCTIONAL TH2 PROTEIN"/>
    <property type="match status" value="1"/>
</dbReference>
<dbReference type="EMBL" id="CP000575">
    <property type="protein sequence ID" value="ABN69167.1"/>
    <property type="molecule type" value="Genomic_DNA"/>
</dbReference>
<feature type="domain" description="Thiaminase-2/PQQC" evidence="1">
    <location>
        <begin position="10"/>
        <end position="213"/>
    </location>
</feature>
<organism evidence="2 3">
    <name type="scientific">Staphylothermus marinus (strain ATCC 43588 / DSM 3639 / JCM 9404 / F1)</name>
    <dbReference type="NCBI Taxonomy" id="399550"/>
    <lineage>
        <taxon>Archaea</taxon>
        <taxon>Thermoproteota</taxon>
        <taxon>Thermoprotei</taxon>
        <taxon>Desulfurococcales</taxon>
        <taxon>Desulfurococcaceae</taxon>
        <taxon>Staphylothermus</taxon>
    </lineage>
</organism>
<reference evidence="2 3" key="2">
    <citation type="journal article" date="2009" name="Stand. Genomic Sci.">
        <title>Complete genome sequence of Staphylothermus marinus Stetter and Fiala 1986 type strain F1.</title>
        <authorList>
            <person name="Anderson I.J."/>
            <person name="Sun H."/>
            <person name="Lapidus A."/>
            <person name="Copeland A."/>
            <person name="Glavina Del Rio T."/>
            <person name="Tice H."/>
            <person name="Dalin E."/>
            <person name="Lucas S."/>
            <person name="Barry K."/>
            <person name="Land M."/>
            <person name="Richardson P."/>
            <person name="Huber H."/>
            <person name="Kyrpides N.C."/>
        </authorList>
    </citation>
    <scope>NUCLEOTIDE SEQUENCE [LARGE SCALE GENOMIC DNA]</scope>
    <source>
        <strain evidence="3">ATCC 43588 / DSM 3639 / JCM 9404 / F1</strain>
    </source>
</reference>
<dbReference type="NCBIfam" id="TIGR04306">
    <property type="entry name" value="salvage_TenA"/>
    <property type="match status" value="1"/>
</dbReference>
<reference evidence="3" key="1">
    <citation type="journal article" date="2009" name="BMC Genomics">
        <title>The complete genome sequence of Staphylothermus marinus reveals differences in sulfur metabolism among heterotrophic Crenarchaeota.</title>
        <authorList>
            <person name="Anderson I.J."/>
            <person name="Dharmarajan L."/>
            <person name="Rodriguez J."/>
            <person name="Hooper S."/>
            <person name="Porat I."/>
            <person name="Ulrich L.E."/>
            <person name="Elkins J.G."/>
            <person name="Mavromatis K."/>
            <person name="Sun H."/>
            <person name="Land M."/>
            <person name="Lapidus A."/>
            <person name="Lucas S."/>
            <person name="Barry K."/>
            <person name="Huber H."/>
            <person name="Zhulin I.B."/>
            <person name="Whitman W.B."/>
            <person name="Mukhopadhyay B."/>
            <person name="Woese C."/>
            <person name="Bristow J."/>
            <person name="Kyrpides N."/>
        </authorList>
    </citation>
    <scope>NUCLEOTIDE SEQUENCE [LARGE SCALE GENOMIC DNA]</scope>
    <source>
        <strain evidence="3">ATCC 43588 / DSM 3639 / JCM 9404 / F1</strain>
    </source>
</reference>
<dbReference type="AlphaFoldDB" id="A3DKK7"/>
<dbReference type="Proteomes" id="UP000000254">
    <property type="component" value="Chromosome"/>
</dbReference>
<dbReference type="OrthoDB" id="85443at2157"/>
<dbReference type="Gene3D" id="1.20.910.10">
    <property type="entry name" value="Heme oxygenase-like"/>
    <property type="match status" value="1"/>
</dbReference>
<dbReference type="eggNOG" id="arCOG01128">
    <property type="taxonomic scope" value="Archaea"/>
</dbReference>
<dbReference type="CDD" id="cd19363">
    <property type="entry name" value="TenA_C_PH1161-like"/>
    <property type="match status" value="1"/>
</dbReference>
<dbReference type="SUPFAM" id="SSF48613">
    <property type="entry name" value="Heme oxygenase-like"/>
    <property type="match status" value="1"/>
</dbReference>
<dbReference type="GO" id="GO:0050334">
    <property type="term" value="F:thiaminase activity"/>
    <property type="evidence" value="ECO:0007669"/>
    <property type="project" value="InterPro"/>
</dbReference>
<dbReference type="STRING" id="399550.Smar_0054"/>
<evidence type="ECO:0000259" key="1">
    <source>
        <dbReference type="Pfam" id="PF03070"/>
    </source>
</evidence>
<proteinExistence type="predicted"/>
<dbReference type="GO" id="GO:0005829">
    <property type="term" value="C:cytosol"/>
    <property type="evidence" value="ECO:0007669"/>
    <property type="project" value="TreeGrafter"/>
</dbReference>